<name>A0A841R5D5_9SPIO</name>
<sequence>MQILMAGCEICLLPAGVVNRICEALELVAVLVS</sequence>
<dbReference type="Proteomes" id="UP000587760">
    <property type="component" value="Unassembled WGS sequence"/>
</dbReference>
<dbReference type="AlphaFoldDB" id="A0A841R5D5"/>
<evidence type="ECO:0000313" key="1">
    <source>
        <dbReference type="EMBL" id="MBB6479036.1"/>
    </source>
</evidence>
<protein>
    <submittedName>
        <fullName evidence="1">Uncharacterized protein</fullName>
    </submittedName>
</protein>
<organism evidence="1 2">
    <name type="scientific">Spirochaeta isovalerica</name>
    <dbReference type="NCBI Taxonomy" id="150"/>
    <lineage>
        <taxon>Bacteria</taxon>
        <taxon>Pseudomonadati</taxon>
        <taxon>Spirochaetota</taxon>
        <taxon>Spirochaetia</taxon>
        <taxon>Spirochaetales</taxon>
        <taxon>Spirochaetaceae</taxon>
        <taxon>Spirochaeta</taxon>
    </lineage>
</organism>
<proteinExistence type="predicted"/>
<comment type="caution">
    <text evidence="1">The sequence shown here is derived from an EMBL/GenBank/DDBJ whole genome shotgun (WGS) entry which is preliminary data.</text>
</comment>
<keyword evidence="2" id="KW-1185">Reference proteome</keyword>
<evidence type="ECO:0000313" key="2">
    <source>
        <dbReference type="Proteomes" id="UP000587760"/>
    </source>
</evidence>
<reference evidence="1 2" key="1">
    <citation type="submission" date="2020-08" db="EMBL/GenBank/DDBJ databases">
        <title>Genomic Encyclopedia of Type Strains, Phase IV (KMG-IV): sequencing the most valuable type-strain genomes for metagenomic binning, comparative biology and taxonomic classification.</title>
        <authorList>
            <person name="Goeker M."/>
        </authorList>
    </citation>
    <scope>NUCLEOTIDE SEQUENCE [LARGE SCALE GENOMIC DNA]</scope>
    <source>
        <strain evidence="1 2">DSM 2461</strain>
    </source>
</reference>
<accession>A0A841R5D5</accession>
<dbReference type="EMBL" id="JACHGJ010000001">
    <property type="protein sequence ID" value="MBB6479036.1"/>
    <property type="molecule type" value="Genomic_DNA"/>
</dbReference>
<gene>
    <name evidence="1" type="ORF">HNR50_000669</name>
</gene>